<accession>A0A154PNP0</accession>
<dbReference type="GO" id="GO:0005886">
    <property type="term" value="C:plasma membrane"/>
    <property type="evidence" value="ECO:0007669"/>
    <property type="project" value="UniProtKB-SubCell"/>
</dbReference>
<comment type="function">
    <text evidence="8">Gustatory receptor which mediates acceptance or avoidance behavior, depending on its substrates.</text>
</comment>
<evidence type="ECO:0000256" key="1">
    <source>
        <dbReference type="ARBA" id="ARBA00004651"/>
    </source>
</evidence>
<evidence type="ECO:0000256" key="3">
    <source>
        <dbReference type="ARBA" id="ARBA00022692"/>
    </source>
</evidence>
<comment type="subcellular location">
    <subcellularLocation>
        <location evidence="1 8">Cell membrane</location>
        <topology evidence="1 8">Multi-pass membrane protein</topology>
    </subcellularLocation>
</comment>
<comment type="similarity">
    <text evidence="8">Belongs to the insect chemoreceptor superfamily. Gustatory receptor (GR) family.</text>
</comment>
<feature type="transmembrane region" description="Helical" evidence="8">
    <location>
        <begin position="318"/>
        <end position="336"/>
    </location>
</feature>
<feature type="transmembrane region" description="Helical" evidence="8">
    <location>
        <begin position="282"/>
        <end position="306"/>
    </location>
</feature>
<dbReference type="GO" id="GO:0043025">
    <property type="term" value="C:neuronal cell body"/>
    <property type="evidence" value="ECO:0007669"/>
    <property type="project" value="TreeGrafter"/>
</dbReference>
<evidence type="ECO:0000256" key="2">
    <source>
        <dbReference type="ARBA" id="ARBA00022475"/>
    </source>
</evidence>
<keyword evidence="6 8" id="KW-0675">Receptor</keyword>
<gene>
    <name evidence="10" type="ORF">WN55_05013</name>
</gene>
<keyword evidence="2 8" id="KW-1003">Cell membrane</keyword>
<dbReference type="PANTHER" id="PTHR21143:SF121">
    <property type="entry name" value="GUSTATORY AND ODORANT RECEPTOR 21A"/>
    <property type="match status" value="1"/>
</dbReference>
<dbReference type="GO" id="GO:0050909">
    <property type="term" value="P:sensory perception of taste"/>
    <property type="evidence" value="ECO:0007669"/>
    <property type="project" value="InterPro"/>
</dbReference>
<dbReference type="GO" id="GO:0007165">
    <property type="term" value="P:signal transduction"/>
    <property type="evidence" value="ECO:0007669"/>
    <property type="project" value="UniProtKB-KW"/>
</dbReference>
<feature type="transmembrane region" description="Helical" evidence="8">
    <location>
        <begin position="400"/>
        <end position="428"/>
    </location>
</feature>
<feature type="compositionally biased region" description="Basic residues" evidence="9">
    <location>
        <begin position="26"/>
        <end position="37"/>
    </location>
</feature>
<evidence type="ECO:0000256" key="7">
    <source>
        <dbReference type="ARBA" id="ARBA00023224"/>
    </source>
</evidence>
<dbReference type="STRING" id="178035.A0A154PNP0"/>
<dbReference type="Proteomes" id="UP000076502">
    <property type="component" value="Unassembled WGS sequence"/>
</dbReference>
<name>A0A154PNP0_DUFNO</name>
<reference evidence="10 11" key="1">
    <citation type="submission" date="2015-07" db="EMBL/GenBank/DDBJ databases">
        <title>The genome of Dufourea novaeangliae.</title>
        <authorList>
            <person name="Pan H."/>
            <person name="Kapheim K."/>
        </authorList>
    </citation>
    <scope>NUCLEOTIDE SEQUENCE [LARGE SCALE GENOMIC DNA]</scope>
    <source>
        <strain evidence="10">0120121106</strain>
        <tissue evidence="10">Whole body</tissue>
    </source>
</reference>
<feature type="region of interest" description="Disordered" evidence="9">
    <location>
        <begin position="1"/>
        <end position="37"/>
    </location>
</feature>
<dbReference type="GO" id="GO:0030425">
    <property type="term" value="C:dendrite"/>
    <property type="evidence" value="ECO:0007669"/>
    <property type="project" value="TreeGrafter"/>
</dbReference>
<feature type="transmembrane region" description="Helical" evidence="8">
    <location>
        <begin position="151"/>
        <end position="173"/>
    </location>
</feature>
<evidence type="ECO:0000313" key="10">
    <source>
        <dbReference type="EMBL" id="KZC13462.1"/>
    </source>
</evidence>
<dbReference type="EMBL" id="KQ435007">
    <property type="protein sequence ID" value="KZC13462.1"/>
    <property type="molecule type" value="Genomic_DNA"/>
</dbReference>
<evidence type="ECO:0000313" key="11">
    <source>
        <dbReference type="Proteomes" id="UP000076502"/>
    </source>
</evidence>
<evidence type="ECO:0000256" key="6">
    <source>
        <dbReference type="ARBA" id="ARBA00023170"/>
    </source>
</evidence>
<evidence type="ECO:0000256" key="4">
    <source>
        <dbReference type="ARBA" id="ARBA00022989"/>
    </source>
</evidence>
<organism evidence="10 11">
    <name type="scientific">Dufourea novaeangliae</name>
    <name type="common">Sweat bee</name>
    <dbReference type="NCBI Taxonomy" id="178035"/>
    <lineage>
        <taxon>Eukaryota</taxon>
        <taxon>Metazoa</taxon>
        <taxon>Ecdysozoa</taxon>
        <taxon>Arthropoda</taxon>
        <taxon>Hexapoda</taxon>
        <taxon>Insecta</taxon>
        <taxon>Pterygota</taxon>
        <taxon>Neoptera</taxon>
        <taxon>Endopterygota</taxon>
        <taxon>Hymenoptera</taxon>
        <taxon>Apocrita</taxon>
        <taxon>Aculeata</taxon>
        <taxon>Apoidea</taxon>
        <taxon>Anthophila</taxon>
        <taxon>Halictidae</taxon>
        <taxon>Rophitinae</taxon>
        <taxon>Dufourea</taxon>
    </lineage>
</organism>
<dbReference type="GO" id="GO:0030424">
    <property type="term" value="C:axon"/>
    <property type="evidence" value="ECO:0007669"/>
    <property type="project" value="TreeGrafter"/>
</dbReference>
<sequence length="654" mass="75581">MMNSGHGVVVNGTGAPGAGTLSREERRRRRRATQKYRTAHATSWQKFSFKQTNDLLRKFLVEGRQIKIEESTTEAVEPAKGQTPQTPKKLGKWMSKHSLRRQRVAPLKKTPSVKHELQAVKKVHLLQEIRFIHLQLCGITKTINRLFDLQIMLHSSIAVLNLTMNLYYVYMMLDQAADKLSSEIGMILVSLFSTFYNWFRIILVSYVCEYTFREAKKIIEIIHTCSVYDFDTELKDEFRSKMTKTKTFRDTIRPILLLNTMAGMGCFIYAETTRTRKLMGIIYSTCYVLFILYSGRWVSLYLGIYYSTSTVNSESFKTGYYSHMFLSILLIVTVRIRTNKLCTMISLLNTCDQKMETIGMPKQIALYRKQQFLCIVIVTSVVAGNVANCCISQLNTSTPTIVKLMMACGINMPALVVTVSDVSFYFWVKFMEMKFRQLNDLLREMLTIKPCTPTRARVVDMIYDFEKKEFRDEKVLAANGNANTMRAVKQIHLQLIKIARTVNEYFGIQILLTMCTFIFYIITLLFVIYKILANNSFHPDIISLVFALIMYTSKIFLLSDVCNKTTSEVSDTGDLICKLYEPSTSKEFRAEIRDFTLQMIQNPLMFTACGFFDLDNTFIQGVIYINNLDNHWLNCIWICKLKFSNRSREQSALM</sequence>
<keyword evidence="5 8" id="KW-0472">Membrane</keyword>
<evidence type="ECO:0000256" key="8">
    <source>
        <dbReference type="RuleBase" id="RU363108"/>
    </source>
</evidence>
<dbReference type="OrthoDB" id="6366728at2759"/>
<feature type="transmembrane region" description="Helical" evidence="8">
    <location>
        <begin position="541"/>
        <end position="558"/>
    </location>
</feature>
<proteinExistence type="inferred from homology"/>
<keyword evidence="3 8" id="KW-0812">Transmembrane</keyword>
<keyword evidence="11" id="KW-1185">Reference proteome</keyword>
<evidence type="ECO:0000256" key="9">
    <source>
        <dbReference type="SAM" id="MobiDB-lite"/>
    </source>
</evidence>
<dbReference type="Pfam" id="PF08395">
    <property type="entry name" value="7tm_7"/>
    <property type="match status" value="2"/>
</dbReference>
<keyword evidence="7 8" id="KW-0807">Transducer</keyword>
<comment type="caution">
    <text evidence="8">Lacks conserved residue(s) required for the propagation of feature annotation.</text>
</comment>
<protein>
    <recommendedName>
        <fullName evidence="8">Gustatory receptor</fullName>
    </recommendedName>
</protein>
<keyword evidence="4 8" id="KW-1133">Transmembrane helix</keyword>
<feature type="transmembrane region" description="Helical" evidence="8">
    <location>
        <begin position="505"/>
        <end position="529"/>
    </location>
</feature>
<evidence type="ECO:0000256" key="5">
    <source>
        <dbReference type="ARBA" id="ARBA00023136"/>
    </source>
</evidence>
<dbReference type="AlphaFoldDB" id="A0A154PNP0"/>
<feature type="transmembrane region" description="Helical" evidence="8">
    <location>
        <begin position="372"/>
        <end position="394"/>
    </location>
</feature>
<dbReference type="PANTHER" id="PTHR21143">
    <property type="entry name" value="INVERTEBRATE GUSTATORY RECEPTOR"/>
    <property type="match status" value="1"/>
</dbReference>
<dbReference type="InterPro" id="IPR013604">
    <property type="entry name" value="7TM_chemorcpt"/>
</dbReference>
<feature type="transmembrane region" description="Helical" evidence="8">
    <location>
        <begin position="185"/>
        <end position="207"/>
    </location>
</feature>